<evidence type="ECO:0000256" key="2">
    <source>
        <dbReference type="ARBA" id="ARBA00022980"/>
    </source>
</evidence>
<keyword evidence="5" id="KW-0694">RNA-binding</keyword>
<keyword evidence="5" id="KW-0699">rRNA-binding</keyword>
<evidence type="ECO:0000256" key="6">
    <source>
        <dbReference type="RuleBase" id="RU004008"/>
    </source>
</evidence>
<dbReference type="EMBL" id="LCMV01000010">
    <property type="protein sequence ID" value="KKU44163.1"/>
    <property type="molecule type" value="Genomic_DNA"/>
</dbReference>
<dbReference type="InterPro" id="IPR001063">
    <property type="entry name" value="Ribosomal_uL22"/>
</dbReference>
<dbReference type="GO" id="GO:0019843">
    <property type="term" value="F:rRNA binding"/>
    <property type="evidence" value="ECO:0007669"/>
    <property type="project" value="UniProtKB-KW"/>
</dbReference>
<comment type="function">
    <text evidence="6">This protein binds specifically to 23S rRNA; its binding is stimulated by other ribosomal proteins, e.g., L4, L17, and L20. It is important during the early stages of 50S assembly. It makes multiple contacts with different domains of the 23S rRNA in the assembled 50S subunit and ribosome.</text>
</comment>
<dbReference type="GO" id="GO:0003735">
    <property type="term" value="F:structural constituent of ribosome"/>
    <property type="evidence" value="ECO:0007669"/>
    <property type="project" value="InterPro"/>
</dbReference>
<gene>
    <name evidence="8" type="ORF">UX60_C0010G0002</name>
</gene>
<evidence type="ECO:0000256" key="5">
    <source>
        <dbReference type="RuleBase" id="RU004006"/>
    </source>
</evidence>
<sequence>MIKVRLNYVRHSARKLRPVLSVFVGQKLEAAIDKTSIMAQDSALMLNKTLRMARAAAEEKEFSANDMVVSQAYATEGPRIKRSRANARGRTNRYIKHLAHITVMLEERKGSKPAVATPIAPKGKVETKIRTKK</sequence>
<proteinExistence type="inferred from homology"/>
<name>A0A0G1SQ79_9BACT</name>
<dbReference type="Gene3D" id="3.90.470.10">
    <property type="entry name" value="Ribosomal protein L22/L17"/>
    <property type="match status" value="1"/>
</dbReference>
<comment type="subunit">
    <text evidence="5">Part of the 50S ribosomal subunit.</text>
</comment>
<dbReference type="GO" id="GO:0006412">
    <property type="term" value="P:translation"/>
    <property type="evidence" value="ECO:0007669"/>
    <property type="project" value="InterPro"/>
</dbReference>
<evidence type="ECO:0000313" key="9">
    <source>
        <dbReference type="Proteomes" id="UP000034487"/>
    </source>
</evidence>
<comment type="similarity">
    <text evidence="1 4">Belongs to the universal ribosomal protein uL22 family.</text>
</comment>
<dbReference type="SUPFAM" id="SSF54843">
    <property type="entry name" value="Ribosomal protein L22"/>
    <property type="match status" value="1"/>
</dbReference>
<keyword evidence="3 4" id="KW-0687">Ribonucleoprotein</keyword>
<accession>A0A0G1SQ79</accession>
<dbReference type="AlphaFoldDB" id="A0A0G1SQ79"/>
<reference evidence="8 9" key="1">
    <citation type="journal article" date="2015" name="Nature">
        <title>rRNA introns, odd ribosomes, and small enigmatic genomes across a large radiation of phyla.</title>
        <authorList>
            <person name="Brown C.T."/>
            <person name="Hug L.A."/>
            <person name="Thomas B.C."/>
            <person name="Sharon I."/>
            <person name="Castelle C.J."/>
            <person name="Singh A."/>
            <person name="Wilkins M.J."/>
            <person name="Williams K.H."/>
            <person name="Banfield J.F."/>
        </authorList>
    </citation>
    <scope>NUCLEOTIDE SEQUENCE [LARGE SCALE GENOMIC DNA]</scope>
</reference>
<evidence type="ECO:0000256" key="7">
    <source>
        <dbReference type="SAM" id="MobiDB-lite"/>
    </source>
</evidence>
<dbReference type="InterPro" id="IPR036394">
    <property type="entry name" value="Ribosomal_uL22_sf"/>
</dbReference>
<dbReference type="Pfam" id="PF00237">
    <property type="entry name" value="Ribosomal_L22"/>
    <property type="match status" value="1"/>
</dbReference>
<evidence type="ECO:0000313" key="8">
    <source>
        <dbReference type="EMBL" id="KKU44163.1"/>
    </source>
</evidence>
<evidence type="ECO:0000256" key="4">
    <source>
        <dbReference type="RuleBase" id="RU004005"/>
    </source>
</evidence>
<dbReference type="Proteomes" id="UP000034487">
    <property type="component" value="Unassembled WGS sequence"/>
</dbReference>
<dbReference type="InterPro" id="IPR047867">
    <property type="entry name" value="Ribosomal_uL22_bac/org-type"/>
</dbReference>
<keyword evidence="2 4" id="KW-0689">Ribosomal protein</keyword>
<dbReference type="PANTHER" id="PTHR13501">
    <property type="entry name" value="CHLOROPLAST 50S RIBOSOMAL PROTEIN L22-RELATED"/>
    <property type="match status" value="1"/>
</dbReference>
<evidence type="ECO:0000256" key="1">
    <source>
        <dbReference type="ARBA" id="ARBA00009451"/>
    </source>
</evidence>
<feature type="compositionally biased region" description="Basic and acidic residues" evidence="7">
    <location>
        <begin position="123"/>
        <end position="133"/>
    </location>
</feature>
<dbReference type="PANTHER" id="PTHR13501:SF8">
    <property type="entry name" value="LARGE RIBOSOMAL SUBUNIT PROTEIN UL22M"/>
    <property type="match status" value="1"/>
</dbReference>
<evidence type="ECO:0000256" key="3">
    <source>
        <dbReference type="ARBA" id="ARBA00023274"/>
    </source>
</evidence>
<organism evidence="8 9">
    <name type="scientific">Berkelbacteria bacterium GW2011_GWA2_46_7</name>
    <dbReference type="NCBI Taxonomy" id="1618335"/>
    <lineage>
        <taxon>Bacteria</taxon>
        <taxon>Candidatus Berkelbacteria</taxon>
    </lineage>
</organism>
<feature type="region of interest" description="Disordered" evidence="7">
    <location>
        <begin position="110"/>
        <end position="133"/>
    </location>
</feature>
<protein>
    <recommendedName>
        <fullName evidence="6">50S ribosomal protein L22</fullName>
    </recommendedName>
</protein>
<dbReference type="GO" id="GO:0015934">
    <property type="term" value="C:large ribosomal subunit"/>
    <property type="evidence" value="ECO:0007669"/>
    <property type="project" value="InterPro"/>
</dbReference>
<comment type="caution">
    <text evidence="8">The sequence shown here is derived from an EMBL/GenBank/DDBJ whole genome shotgun (WGS) entry which is preliminary data.</text>
</comment>